<dbReference type="PANTHER" id="PTHR45128:SF1">
    <property type="entry name" value="S-ADENOSYLMETHIONINE-DEPENDENT METHYLTRANSFERASE RV2258C"/>
    <property type="match status" value="1"/>
</dbReference>
<dbReference type="PANTHER" id="PTHR45128">
    <property type="entry name" value="METHYLTRANSFERASE TYPE 11"/>
    <property type="match status" value="1"/>
</dbReference>
<dbReference type="InterPro" id="IPR036390">
    <property type="entry name" value="WH_DNA-bd_sf"/>
</dbReference>
<dbReference type="EMBL" id="NEDP02003109">
    <property type="protein sequence ID" value="OWF49424.1"/>
    <property type="molecule type" value="Genomic_DNA"/>
</dbReference>
<accession>A0A210QL08</accession>
<dbReference type="GO" id="GO:0008168">
    <property type="term" value="F:methyltransferase activity"/>
    <property type="evidence" value="ECO:0007669"/>
    <property type="project" value="UniProtKB-KW"/>
</dbReference>
<dbReference type="InterPro" id="IPR025714">
    <property type="entry name" value="Methyltranfer_dom"/>
</dbReference>
<dbReference type="CDD" id="cd02440">
    <property type="entry name" value="AdoMet_MTases"/>
    <property type="match status" value="1"/>
</dbReference>
<feature type="domain" description="S-adenosylmethionine-dependent methyltransferase Rv2258c-like winged HTH" evidence="2">
    <location>
        <begin position="21"/>
        <end position="83"/>
    </location>
</feature>
<dbReference type="InterPro" id="IPR053173">
    <property type="entry name" value="SAM-binding_MTase"/>
</dbReference>
<dbReference type="Gene3D" id="3.40.50.150">
    <property type="entry name" value="Vaccinia Virus protein VP39"/>
    <property type="match status" value="1"/>
</dbReference>
<evidence type="ECO:0000259" key="1">
    <source>
        <dbReference type="Pfam" id="PF13847"/>
    </source>
</evidence>
<dbReference type="SUPFAM" id="SSF46785">
    <property type="entry name" value="Winged helix' DNA-binding domain"/>
    <property type="match status" value="1"/>
</dbReference>
<evidence type="ECO:0000313" key="3">
    <source>
        <dbReference type="EMBL" id="OWF49424.1"/>
    </source>
</evidence>
<dbReference type="InterPro" id="IPR048711">
    <property type="entry name" value="WHD_Rv2258c"/>
</dbReference>
<evidence type="ECO:0000259" key="2">
    <source>
        <dbReference type="Pfam" id="PF21320"/>
    </source>
</evidence>
<dbReference type="GO" id="GO:0032259">
    <property type="term" value="P:methylation"/>
    <property type="evidence" value="ECO:0007669"/>
    <property type="project" value="UniProtKB-KW"/>
</dbReference>
<dbReference type="OrthoDB" id="506498at2759"/>
<dbReference type="InterPro" id="IPR029063">
    <property type="entry name" value="SAM-dependent_MTases_sf"/>
</dbReference>
<gene>
    <name evidence="3" type="ORF">KP79_PYT19449</name>
</gene>
<comment type="caution">
    <text evidence="3">The sequence shown here is derived from an EMBL/GenBank/DDBJ whole genome shotgun (WGS) entry which is preliminary data.</text>
</comment>
<organism evidence="3 4">
    <name type="scientific">Mizuhopecten yessoensis</name>
    <name type="common">Japanese scallop</name>
    <name type="synonym">Patinopecten yessoensis</name>
    <dbReference type="NCBI Taxonomy" id="6573"/>
    <lineage>
        <taxon>Eukaryota</taxon>
        <taxon>Metazoa</taxon>
        <taxon>Spiralia</taxon>
        <taxon>Lophotrochozoa</taxon>
        <taxon>Mollusca</taxon>
        <taxon>Bivalvia</taxon>
        <taxon>Autobranchia</taxon>
        <taxon>Pteriomorphia</taxon>
        <taxon>Pectinida</taxon>
        <taxon>Pectinoidea</taxon>
        <taxon>Pectinidae</taxon>
        <taxon>Mizuhopecten</taxon>
    </lineage>
</organism>
<keyword evidence="3" id="KW-0489">Methyltransferase</keyword>
<proteinExistence type="predicted"/>
<keyword evidence="3" id="KW-0808">Transferase</keyword>
<feature type="domain" description="Methyltransferase" evidence="1">
    <location>
        <begin position="156"/>
        <end position="274"/>
    </location>
</feature>
<protein>
    <submittedName>
        <fullName evidence="3">Demethylmenaquinone methyltransferase</fullName>
    </submittedName>
</protein>
<dbReference type="Proteomes" id="UP000242188">
    <property type="component" value="Unassembled WGS sequence"/>
</dbReference>
<dbReference type="SUPFAM" id="SSF53335">
    <property type="entry name" value="S-adenosyl-L-methionine-dependent methyltransferases"/>
    <property type="match status" value="1"/>
</dbReference>
<reference evidence="3 4" key="1">
    <citation type="journal article" date="2017" name="Nat. Ecol. Evol.">
        <title>Scallop genome provides insights into evolution of bilaterian karyotype and development.</title>
        <authorList>
            <person name="Wang S."/>
            <person name="Zhang J."/>
            <person name="Jiao W."/>
            <person name="Li J."/>
            <person name="Xun X."/>
            <person name="Sun Y."/>
            <person name="Guo X."/>
            <person name="Huan P."/>
            <person name="Dong B."/>
            <person name="Zhang L."/>
            <person name="Hu X."/>
            <person name="Sun X."/>
            <person name="Wang J."/>
            <person name="Zhao C."/>
            <person name="Wang Y."/>
            <person name="Wang D."/>
            <person name="Huang X."/>
            <person name="Wang R."/>
            <person name="Lv J."/>
            <person name="Li Y."/>
            <person name="Zhang Z."/>
            <person name="Liu B."/>
            <person name="Lu W."/>
            <person name="Hui Y."/>
            <person name="Liang J."/>
            <person name="Zhou Z."/>
            <person name="Hou R."/>
            <person name="Li X."/>
            <person name="Liu Y."/>
            <person name="Li H."/>
            <person name="Ning X."/>
            <person name="Lin Y."/>
            <person name="Zhao L."/>
            <person name="Xing Q."/>
            <person name="Dou J."/>
            <person name="Li Y."/>
            <person name="Mao J."/>
            <person name="Guo H."/>
            <person name="Dou H."/>
            <person name="Li T."/>
            <person name="Mu C."/>
            <person name="Jiang W."/>
            <person name="Fu Q."/>
            <person name="Fu X."/>
            <person name="Miao Y."/>
            <person name="Liu J."/>
            <person name="Yu Q."/>
            <person name="Li R."/>
            <person name="Liao H."/>
            <person name="Li X."/>
            <person name="Kong Y."/>
            <person name="Jiang Z."/>
            <person name="Chourrout D."/>
            <person name="Li R."/>
            <person name="Bao Z."/>
        </authorList>
    </citation>
    <scope>NUCLEOTIDE SEQUENCE [LARGE SCALE GENOMIC DNA]</scope>
    <source>
        <strain evidence="3 4">PY_sf001</strain>
    </source>
</reference>
<dbReference type="Pfam" id="PF13847">
    <property type="entry name" value="Methyltransf_31"/>
    <property type="match status" value="1"/>
</dbReference>
<sequence length="347" mass="38095">MDLKVYSQNISNFIAGSYITSAITLGKDLGLFDELKRLDKPVSSQQLADACNLKERYVREWLGCMVSTRIVFLDDSDKYFIPQSLKPGLDSTGFAFLFPVISTMTDKVKNCFRNDGPQGYDWSEMPNKLIDVTEDKTPDPDKAVEQLLVPVTKSIKSMTAVLDLGCGAGVLTRALSRHCPDADIYGVDYNEGAITKAKANAESQSIKNVTFVTEDATSLPADWTGKFDWVILFDVLHDLPDHVNAMKEVRRVLKDDGVVSITDPDLHSNQRDNVGDPNVAGVGYAISTMICLPCSLSIDGAPGYGMGWGTEKKEAFLSSSGWRVKDKSNIQSSFALNFTCVKASKET</sequence>
<dbReference type="AlphaFoldDB" id="A0A210QL08"/>
<dbReference type="Pfam" id="PF21320">
    <property type="entry name" value="WHD_Rv2258c"/>
    <property type="match status" value="1"/>
</dbReference>
<evidence type="ECO:0000313" key="4">
    <source>
        <dbReference type="Proteomes" id="UP000242188"/>
    </source>
</evidence>
<dbReference type="Gene3D" id="1.10.10.10">
    <property type="entry name" value="Winged helix-like DNA-binding domain superfamily/Winged helix DNA-binding domain"/>
    <property type="match status" value="1"/>
</dbReference>
<keyword evidence="4" id="KW-1185">Reference proteome</keyword>
<dbReference type="InterPro" id="IPR036388">
    <property type="entry name" value="WH-like_DNA-bd_sf"/>
</dbReference>
<name>A0A210QL08_MIZYE</name>